<keyword evidence="1" id="KW-0808">Transferase</keyword>
<keyword evidence="3" id="KW-0479">Metal-binding</keyword>
<dbReference type="Pfam" id="PF02146">
    <property type="entry name" value="SIR2"/>
    <property type="match status" value="2"/>
</dbReference>
<dbReference type="InterPro" id="IPR026590">
    <property type="entry name" value="Ssirtuin_cat_dom"/>
</dbReference>
<feature type="binding site" evidence="3">
    <location>
        <position position="226"/>
    </location>
    <ligand>
        <name>Zn(2+)</name>
        <dbReference type="ChEBI" id="CHEBI:29105"/>
    </ligand>
</feature>
<feature type="binding site" evidence="3">
    <location>
        <position position="334"/>
    </location>
    <ligand>
        <name>Zn(2+)</name>
        <dbReference type="ChEBI" id="CHEBI:29105"/>
    </ligand>
</feature>
<dbReference type="EMBL" id="BDRX01000061">
    <property type="protein sequence ID" value="GBF95194.1"/>
    <property type="molecule type" value="Genomic_DNA"/>
</dbReference>
<keyword evidence="2" id="KW-0520">NAD</keyword>
<accession>A0A2V0P5P6</accession>
<organism evidence="6 7">
    <name type="scientific">Raphidocelis subcapitata</name>
    <dbReference type="NCBI Taxonomy" id="307507"/>
    <lineage>
        <taxon>Eukaryota</taxon>
        <taxon>Viridiplantae</taxon>
        <taxon>Chlorophyta</taxon>
        <taxon>core chlorophytes</taxon>
        <taxon>Chlorophyceae</taxon>
        <taxon>CS clade</taxon>
        <taxon>Sphaeropleales</taxon>
        <taxon>Selenastraceae</taxon>
        <taxon>Raphidocelis</taxon>
    </lineage>
</organism>
<feature type="binding site" evidence="3">
    <location>
        <position position="331"/>
    </location>
    <ligand>
        <name>Zn(2+)</name>
        <dbReference type="ChEBI" id="CHEBI:29105"/>
    </ligand>
</feature>
<evidence type="ECO:0000256" key="3">
    <source>
        <dbReference type="PROSITE-ProRule" id="PRU00236"/>
    </source>
</evidence>
<sequence>MQAQAQLQAEAEPREGATAAEQRAAADAVAARAAAARELQRRQRQDPLQRERIAADGSLRVAPLTRAPPRPAVGAQEQPAVRPPGLAPAAPVAPPLPQERLEELVDMIAASRRVVVITGAGVSTESNIPDYRGPGGAYTTGFTPMTHSMFMKSADNRARYWYRSFCGWHEFAAARPNAAHDSLARLLRAGWVGEVVTQNVDRLHHKAGAPAERVLELHGTTHRVVCMACGHESCRHEVQAALAALNPGAAELVARIMAESDAPGRWRRALRAGTAGDARAVAPGGGGGGGGGGGDAAADAAADAAGGGEPLRRPDGDVELTPQASFAVPPCGACGGGPLKPAVTFFGDSVDPARKERAQELAAGCDLLLAVGTSLTVWSAFRLAKAAKDAGARLAIVCVGDTRADGLADWKAEALAGEVLARLAAHPRLLLPRV</sequence>
<evidence type="ECO:0000313" key="6">
    <source>
        <dbReference type="EMBL" id="GBF95194.1"/>
    </source>
</evidence>
<gene>
    <name evidence="6" type="ORF">Rsub_07909</name>
</gene>
<feature type="domain" description="Deacetylase sirtuin-type" evidence="5">
    <location>
        <begin position="94"/>
        <end position="434"/>
    </location>
</feature>
<dbReference type="SUPFAM" id="SSF52467">
    <property type="entry name" value="DHS-like NAD/FAD-binding domain"/>
    <property type="match status" value="1"/>
</dbReference>
<dbReference type="GO" id="GO:0046872">
    <property type="term" value="F:metal ion binding"/>
    <property type="evidence" value="ECO:0007669"/>
    <property type="project" value="UniProtKB-KW"/>
</dbReference>
<dbReference type="InterPro" id="IPR029035">
    <property type="entry name" value="DHS-like_NAD/FAD-binding_dom"/>
</dbReference>
<feature type="region of interest" description="Disordered" evidence="4">
    <location>
        <begin position="1"/>
        <end position="82"/>
    </location>
</feature>
<dbReference type="AlphaFoldDB" id="A0A2V0P5P6"/>
<dbReference type="PROSITE" id="PS50305">
    <property type="entry name" value="SIRTUIN"/>
    <property type="match status" value="1"/>
</dbReference>
<reference evidence="6 7" key="1">
    <citation type="journal article" date="2018" name="Sci. Rep.">
        <title>Raphidocelis subcapitata (=Pseudokirchneriella subcapitata) provides an insight into genome evolution and environmental adaptations in the Sphaeropleales.</title>
        <authorList>
            <person name="Suzuki S."/>
            <person name="Yamaguchi H."/>
            <person name="Nakajima N."/>
            <person name="Kawachi M."/>
        </authorList>
    </citation>
    <scope>NUCLEOTIDE SEQUENCE [LARGE SCALE GENOMIC DNA]</scope>
    <source>
        <strain evidence="6 7">NIES-35</strain>
    </source>
</reference>
<evidence type="ECO:0000256" key="1">
    <source>
        <dbReference type="ARBA" id="ARBA00022679"/>
    </source>
</evidence>
<dbReference type="InterPro" id="IPR050134">
    <property type="entry name" value="NAD-dep_sirtuin_deacylases"/>
</dbReference>
<dbReference type="OrthoDB" id="424302at2759"/>
<feature type="active site" description="Proton acceptor" evidence="3">
    <location>
        <position position="218"/>
    </location>
</feature>
<protein>
    <submittedName>
        <fullName evidence="6">NAD-dependent deacetylase</fullName>
    </submittedName>
</protein>
<dbReference type="InParanoid" id="A0A2V0P5P6"/>
<dbReference type="STRING" id="307507.A0A2V0P5P6"/>
<dbReference type="FunCoup" id="A0A2V0P5P6">
    <property type="interactions" value="1386"/>
</dbReference>
<dbReference type="PANTHER" id="PTHR11085">
    <property type="entry name" value="NAD-DEPENDENT PROTEIN DEACYLASE SIRTUIN-5, MITOCHONDRIAL-RELATED"/>
    <property type="match status" value="1"/>
</dbReference>
<dbReference type="GO" id="GO:0070403">
    <property type="term" value="F:NAD+ binding"/>
    <property type="evidence" value="ECO:0007669"/>
    <property type="project" value="InterPro"/>
</dbReference>
<dbReference type="Gene3D" id="3.30.1600.10">
    <property type="entry name" value="SIR2/SIRT2 'Small Domain"/>
    <property type="match status" value="1"/>
</dbReference>
<comment type="caution">
    <text evidence="6">The sequence shown here is derived from an EMBL/GenBank/DDBJ whole genome shotgun (WGS) entry which is preliminary data.</text>
</comment>
<dbReference type="Gene3D" id="3.40.50.1220">
    <property type="entry name" value="TPP-binding domain"/>
    <property type="match status" value="2"/>
</dbReference>
<feature type="compositionally biased region" description="Gly residues" evidence="4">
    <location>
        <begin position="283"/>
        <end position="295"/>
    </location>
</feature>
<feature type="compositionally biased region" description="Basic and acidic residues" evidence="4">
    <location>
        <begin position="38"/>
        <end position="54"/>
    </location>
</feature>
<keyword evidence="7" id="KW-1185">Reference proteome</keyword>
<dbReference type="GO" id="GO:0017136">
    <property type="term" value="F:histone deacetylase activity, NAD-dependent"/>
    <property type="evidence" value="ECO:0007669"/>
    <property type="project" value="TreeGrafter"/>
</dbReference>
<feature type="binding site" evidence="3">
    <location>
        <position position="229"/>
    </location>
    <ligand>
        <name>Zn(2+)</name>
        <dbReference type="ChEBI" id="CHEBI:29105"/>
    </ligand>
</feature>
<evidence type="ECO:0000256" key="4">
    <source>
        <dbReference type="SAM" id="MobiDB-lite"/>
    </source>
</evidence>
<dbReference type="Proteomes" id="UP000247498">
    <property type="component" value="Unassembled WGS sequence"/>
</dbReference>
<evidence type="ECO:0000313" key="7">
    <source>
        <dbReference type="Proteomes" id="UP000247498"/>
    </source>
</evidence>
<proteinExistence type="predicted"/>
<evidence type="ECO:0000256" key="2">
    <source>
        <dbReference type="ARBA" id="ARBA00023027"/>
    </source>
</evidence>
<dbReference type="InterPro" id="IPR026591">
    <property type="entry name" value="Sirtuin_cat_small_dom_sf"/>
</dbReference>
<dbReference type="PANTHER" id="PTHR11085:SF10">
    <property type="entry name" value="NAD-DEPENDENT PROTEIN DEACYLASE SIRTUIN-5, MITOCHONDRIAL-RELATED"/>
    <property type="match status" value="1"/>
</dbReference>
<evidence type="ECO:0000259" key="5">
    <source>
        <dbReference type="PROSITE" id="PS50305"/>
    </source>
</evidence>
<keyword evidence="3" id="KW-0862">Zinc</keyword>
<feature type="compositionally biased region" description="Low complexity" evidence="4">
    <location>
        <begin position="1"/>
        <end position="37"/>
    </location>
</feature>
<dbReference type="InterPro" id="IPR003000">
    <property type="entry name" value="Sirtuin"/>
</dbReference>
<name>A0A2V0P5P6_9CHLO</name>
<feature type="region of interest" description="Disordered" evidence="4">
    <location>
        <begin position="277"/>
        <end position="318"/>
    </location>
</feature>